<dbReference type="EMBL" id="JAFVMH010000011">
    <property type="protein sequence ID" value="MBO1326501.1"/>
    <property type="molecule type" value="Genomic_DNA"/>
</dbReference>
<proteinExistence type="predicted"/>
<name>A0A939KRY9_9PROT</name>
<reference evidence="1" key="1">
    <citation type="submission" date="2021-03" db="EMBL/GenBank/DDBJ databases">
        <title>The complete genome sequence of Acetobacter sp. TBRC 12339.</title>
        <authorList>
            <person name="Charoenyingcharoen P."/>
            <person name="Yukphan P."/>
        </authorList>
    </citation>
    <scope>NUCLEOTIDE SEQUENCE</scope>
    <source>
        <strain evidence="1">TBRC 12339</strain>
    </source>
</reference>
<dbReference type="AlphaFoldDB" id="A0A939KRY9"/>
<comment type="caution">
    <text evidence="1">The sequence shown here is derived from an EMBL/GenBank/DDBJ whole genome shotgun (WGS) entry which is preliminary data.</text>
</comment>
<evidence type="ECO:0000313" key="1">
    <source>
        <dbReference type="EMBL" id="MBO1326501.1"/>
    </source>
</evidence>
<dbReference type="Proteomes" id="UP000664073">
    <property type="component" value="Unassembled WGS sequence"/>
</dbReference>
<dbReference type="InterPro" id="IPR038225">
    <property type="entry name" value="TagF_sf"/>
</dbReference>
<dbReference type="NCBIfam" id="TIGR03373">
    <property type="entry name" value="VI_minor_4"/>
    <property type="match status" value="1"/>
</dbReference>
<keyword evidence="2" id="KW-1185">Reference proteome</keyword>
<dbReference type="RefSeq" id="WP_207847248.1">
    <property type="nucleotide sequence ID" value="NZ_JAFVMH010000011.1"/>
</dbReference>
<dbReference type="Gene3D" id="3.40.1730.10">
    <property type="entry name" value="pa0076 domain"/>
    <property type="match status" value="1"/>
</dbReference>
<protein>
    <submittedName>
        <fullName evidence="1">Type VI secretion system-associated protein TagF</fullName>
    </submittedName>
</protein>
<evidence type="ECO:0000313" key="2">
    <source>
        <dbReference type="Proteomes" id="UP000664073"/>
    </source>
</evidence>
<dbReference type="InterPro" id="IPR017748">
    <property type="entry name" value="TagF"/>
</dbReference>
<gene>
    <name evidence="1" type="primary">tagF</name>
    <name evidence="1" type="ORF">J2D77_15235</name>
</gene>
<dbReference type="Pfam" id="PF09867">
    <property type="entry name" value="TagF_N"/>
    <property type="match status" value="1"/>
</dbReference>
<accession>A0A939KRY9</accession>
<organism evidence="1 2">
    <name type="scientific">Acetobacter garciniae</name>
    <dbReference type="NCBI Taxonomy" id="2817435"/>
    <lineage>
        <taxon>Bacteria</taxon>
        <taxon>Pseudomonadati</taxon>
        <taxon>Pseudomonadota</taxon>
        <taxon>Alphaproteobacteria</taxon>
        <taxon>Acetobacterales</taxon>
        <taxon>Acetobacteraceae</taxon>
        <taxon>Acetobacter</taxon>
    </lineage>
</organism>
<sequence length="197" mass="21241">MPYHPPSAGFFGKIPSQADFVRDGLCEATVAALDLWCRESLLSVARTLGPDWRDAWMVAPVWHFMLPVGACGPQALLGVWMPSMDRVGRCYPFIACAHAPGPAALLDGAVWLDRVGEAAIRCVVEDAPTATLRRVLDEPATPRHVADTPGWWTDGGPRHSPARLALACLPPAAMAAGMVRDNESSCIPTDYVPTEVR</sequence>